<comment type="caution">
    <text evidence="3">The sequence shown here is derived from an EMBL/GenBank/DDBJ whole genome shotgun (WGS) entry which is preliminary data.</text>
</comment>
<reference evidence="3" key="2">
    <citation type="submission" date="2021-08" db="EMBL/GenBank/DDBJ databases">
        <authorList>
            <person name="Gostincar C."/>
            <person name="Sun X."/>
            <person name="Song Z."/>
            <person name="Gunde-Cimerman N."/>
        </authorList>
    </citation>
    <scope>NUCLEOTIDE SEQUENCE</scope>
    <source>
        <strain evidence="3">EXF-9298</strain>
    </source>
</reference>
<proteinExistence type="predicted"/>
<dbReference type="EMBL" id="JAHFXS010004906">
    <property type="protein sequence ID" value="KAG9945599.1"/>
    <property type="molecule type" value="Genomic_DNA"/>
</dbReference>
<accession>A0A9P8F7Q3</accession>
<evidence type="ECO:0000313" key="3">
    <source>
        <dbReference type="EMBL" id="KAG9945599.1"/>
    </source>
</evidence>
<evidence type="ECO:0000256" key="1">
    <source>
        <dbReference type="SAM" id="MobiDB-lite"/>
    </source>
</evidence>
<evidence type="ECO:0000259" key="2">
    <source>
        <dbReference type="Pfam" id="PF08969"/>
    </source>
</evidence>
<dbReference type="Proteomes" id="UP000729357">
    <property type="component" value="Unassembled WGS sequence"/>
</dbReference>
<dbReference type="AlphaFoldDB" id="A0A9P8F7Q3"/>
<feature type="region of interest" description="Disordered" evidence="1">
    <location>
        <begin position="1"/>
        <end position="30"/>
    </location>
</feature>
<reference evidence="3" key="1">
    <citation type="journal article" date="2021" name="J Fungi (Basel)">
        <title>Virulence traits and population genomics of the black yeast Aureobasidium melanogenum.</title>
        <authorList>
            <person name="Cernosa A."/>
            <person name="Sun X."/>
            <person name="Gostincar C."/>
            <person name="Fang C."/>
            <person name="Gunde-Cimerman N."/>
            <person name="Song Z."/>
        </authorList>
    </citation>
    <scope>NUCLEOTIDE SEQUENCE</scope>
    <source>
        <strain evidence="3">EXF-9298</strain>
    </source>
</reference>
<dbReference type="Gene3D" id="1.20.58.80">
    <property type="entry name" value="Phosphotransferase system, lactose/cellobiose-type IIA subunit"/>
    <property type="match status" value="1"/>
</dbReference>
<protein>
    <submittedName>
        <fullName evidence="3">Cysteine proteinase</fullName>
    </submittedName>
</protein>
<keyword evidence="4" id="KW-1185">Reference proteome</keyword>
<name>A0A9P8F7Q3_AURME</name>
<dbReference type="InterPro" id="IPR015063">
    <property type="entry name" value="USP8_dimer"/>
</dbReference>
<feature type="non-terminal residue" evidence="3">
    <location>
        <position position="144"/>
    </location>
</feature>
<dbReference type="Pfam" id="PF08969">
    <property type="entry name" value="USP8_dimer"/>
    <property type="match status" value="1"/>
</dbReference>
<organism evidence="3 4">
    <name type="scientific">Aureobasidium melanogenum</name>
    <name type="common">Aureobasidium pullulans var. melanogenum</name>
    <dbReference type="NCBI Taxonomy" id="46634"/>
    <lineage>
        <taxon>Eukaryota</taxon>
        <taxon>Fungi</taxon>
        <taxon>Dikarya</taxon>
        <taxon>Ascomycota</taxon>
        <taxon>Pezizomycotina</taxon>
        <taxon>Dothideomycetes</taxon>
        <taxon>Dothideomycetidae</taxon>
        <taxon>Dothideales</taxon>
        <taxon>Saccotheciaceae</taxon>
        <taxon>Aureobasidium</taxon>
    </lineage>
</organism>
<gene>
    <name evidence="3" type="ORF">KCU98_g18409</name>
</gene>
<feature type="domain" description="USP8 dimerisation" evidence="2">
    <location>
        <begin position="30"/>
        <end position="116"/>
    </location>
</feature>
<evidence type="ECO:0000313" key="4">
    <source>
        <dbReference type="Proteomes" id="UP000729357"/>
    </source>
</evidence>
<sequence length="144" mass="16341">MSPPYPTSPTNNMAIPDSTPAATPNRPYPHIEDLKDKAKISSVDKNQSLNHLLAEATTAVKQAESLVEYRRPDLAYVEYLRAFEIAVAIIPQHEQYPILSSRRGSQFNQHQSILRKISQLADRFDKIKEIIINDNRRNSTQKAS</sequence>